<evidence type="ECO:0000313" key="2">
    <source>
        <dbReference type="Proteomes" id="UP000320735"/>
    </source>
</evidence>
<sequence>MIEIWSQHHVFIYDIHGLVENRPGIVAFIAPNVIPKPIRFQVNFQSNYAILAKMIVG</sequence>
<protein>
    <submittedName>
        <fullName evidence="1">Uncharacterized protein</fullName>
    </submittedName>
</protein>
<reference evidence="1 2" key="1">
    <citation type="submission" date="2019-02" db="EMBL/GenBank/DDBJ databases">
        <title>Deep-cultivation of Planctomycetes and their phenomic and genomic characterization uncovers novel biology.</title>
        <authorList>
            <person name="Wiegand S."/>
            <person name="Jogler M."/>
            <person name="Boedeker C."/>
            <person name="Pinto D."/>
            <person name="Vollmers J."/>
            <person name="Rivas-Marin E."/>
            <person name="Kohn T."/>
            <person name="Peeters S.H."/>
            <person name="Heuer A."/>
            <person name="Rast P."/>
            <person name="Oberbeckmann S."/>
            <person name="Bunk B."/>
            <person name="Jeske O."/>
            <person name="Meyerdierks A."/>
            <person name="Storesund J.E."/>
            <person name="Kallscheuer N."/>
            <person name="Luecker S."/>
            <person name="Lage O.M."/>
            <person name="Pohl T."/>
            <person name="Merkel B.J."/>
            <person name="Hornburger P."/>
            <person name="Mueller R.-W."/>
            <person name="Bruemmer F."/>
            <person name="Labrenz M."/>
            <person name="Spormann A.M."/>
            <person name="Op Den Camp H."/>
            <person name="Overmann J."/>
            <person name="Amann R."/>
            <person name="Jetten M.S.M."/>
            <person name="Mascher T."/>
            <person name="Medema M.H."/>
            <person name="Devos D.P."/>
            <person name="Kaster A.-K."/>
            <person name="Ovreas L."/>
            <person name="Rohde M."/>
            <person name="Galperin M.Y."/>
            <person name="Jogler C."/>
        </authorList>
    </citation>
    <scope>NUCLEOTIDE SEQUENCE [LARGE SCALE GENOMIC DNA]</scope>
    <source>
        <strain evidence="1 2">CA54</strain>
    </source>
</reference>
<proteinExistence type="predicted"/>
<name>A0A5C6BMK5_9PLAN</name>
<evidence type="ECO:0000313" key="1">
    <source>
        <dbReference type="EMBL" id="TWU13363.1"/>
    </source>
</evidence>
<comment type="caution">
    <text evidence="1">The sequence shown here is derived from an EMBL/GenBank/DDBJ whole genome shotgun (WGS) entry which is preliminary data.</text>
</comment>
<keyword evidence="2" id="KW-1185">Reference proteome</keyword>
<gene>
    <name evidence="1" type="ORF">CA54_21980</name>
</gene>
<accession>A0A5C6BMK5</accession>
<dbReference type="AlphaFoldDB" id="A0A5C6BMK5"/>
<dbReference type="EMBL" id="SJPP01000001">
    <property type="protein sequence ID" value="TWU13363.1"/>
    <property type="molecule type" value="Genomic_DNA"/>
</dbReference>
<organism evidence="1 2">
    <name type="scientific">Symmachiella macrocystis</name>
    <dbReference type="NCBI Taxonomy" id="2527985"/>
    <lineage>
        <taxon>Bacteria</taxon>
        <taxon>Pseudomonadati</taxon>
        <taxon>Planctomycetota</taxon>
        <taxon>Planctomycetia</taxon>
        <taxon>Planctomycetales</taxon>
        <taxon>Planctomycetaceae</taxon>
        <taxon>Symmachiella</taxon>
    </lineage>
</organism>
<dbReference type="RefSeq" id="WP_197532356.1">
    <property type="nucleotide sequence ID" value="NZ_SJPP01000001.1"/>
</dbReference>
<dbReference type="Proteomes" id="UP000320735">
    <property type="component" value="Unassembled WGS sequence"/>
</dbReference>